<accession>A0AAJ2Q1R1</accession>
<dbReference type="Proteomes" id="UP001273589">
    <property type="component" value="Unassembled WGS sequence"/>
</dbReference>
<name>A0AAJ2Q1R1_9ACTN</name>
<dbReference type="EMBL" id="JARAWN010000902">
    <property type="protein sequence ID" value="MDX3137243.1"/>
    <property type="molecule type" value="Genomic_DNA"/>
</dbReference>
<dbReference type="Gene3D" id="1.25.10.10">
    <property type="entry name" value="Leucine-rich Repeat Variant"/>
    <property type="match status" value="1"/>
</dbReference>
<dbReference type="SUPFAM" id="SSF48371">
    <property type="entry name" value="ARM repeat"/>
    <property type="match status" value="1"/>
</dbReference>
<dbReference type="InterPro" id="IPR016024">
    <property type="entry name" value="ARM-type_fold"/>
</dbReference>
<proteinExistence type="predicted"/>
<organism evidence="1 2">
    <name type="scientific">Streptomyces europaeiscabiei</name>
    <dbReference type="NCBI Taxonomy" id="146819"/>
    <lineage>
        <taxon>Bacteria</taxon>
        <taxon>Bacillati</taxon>
        <taxon>Actinomycetota</taxon>
        <taxon>Actinomycetes</taxon>
        <taxon>Kitasatosporales</taxon>
        <taxon>Streptomycetaceae</taxon>
        <taxon>Streptomyces</taxon>
    </lineage>
</organism>
<evidence type="ECO:0000313" key="1">
    <source>
        <dbReference type="EMBL" id="MDX3137243.1"/>
    </source>
</evidence>
<comment type="caution">
    <text evidence="1">The sequence shown here is derived from an EMBL/GenBank/DDBJ whole genome shotgun (WGS) entry which is preliminary data.</text>
</comment>
<dbReference type="InterPro" id="IPR011989">
    <property type="entry name" value="ARM-like"/>
</dbReference>
<dbReference type="Pfam" id="PF13646">
    <property type="entry name" value="HEAT_2"/>
    <property type="match status" value="1"/>
</dbReference>
<sequence>PVAVPALTTALADPNADVRKAAVLSLTRHTTSETARTALTTATKDSDADVRAYASRALSAQL</sequence>
<dbReference type="AlphaFoldDB" id="A0AAJ2Q1R1"/>
<protein>
    <submittedName>
        <fullName evidence="1">HEAT repeat domain-containing protein</fullName>
    </submittedName>
</protein>
<evidence type="ECO:0000313" key="2">
    <source>
        <dbReference type="Proteomes" id="UP001273589"/>
    </source>
</evidence>
<dbReference type="RefSeq" id="WP_319700659.1">
    <property type="nucleotide sequence ID" value="NZ_JARAWN010000902.1"/>
</dbReference>
<feature type="non-terminal residue" evidence="1">
    <location>
        <position position="1"/>
    </location>
</feature>
<reference evidence="1" key="1">
    <citation type="journal article" date="2023" name="Microb. Genom.">
        <title>Mesoterricola silvestris gen. nov., sp. nov., Mesoterricola sediminis sp. nov., Geothrix oryzae sp. nov., Geothrix edaphica sp. nov., Geothrix rubra sp. nov., and Geothrix limicola sp. nov., six novel members of Acidobacteriota isolated from soils.</title>
        <authorList>
            <person name="Weisberg A.J."/>
            <person name="Pearce E."/>
            <person name="Kramer C.G."/>
            <person name="Chang J.H."/>
            <person name="Clarke C.R."/>
        </authorList>
    </citation>
    <scope>NUCLEOTIDE SEQUENCE</scope>
    <source>
        <strain evidence="1">ND06-05F</strain>
    </source>
</reference>
<gene>
    <name evidence="1" type="ORF">PV367_47365</name>
</gene>